<dbReference type="Pfam" id="PF07859">
    <property type="entry name" value="Abhydrolase_3"/>
    <property type="match status" value="1"/>
</dbReference>
<name>A0ABD5EF71_9ACTN</name>
<dbReference type="PROSITE" id="PS01174">
    <property type="entry name" value="LIPASE_GDXG_SER"/>
    <property type="match status" value="1"/>
</dbReference>
<dbReference type="Gene3D" id="3.40.50.1820">
    <property type="entry name" value="alpha/beta hydrolase"/>
    <property type="match status" value="1"/>
</dbReference>
<dbReference type="RefSeq" id="WP_093834365.1">
    <property type="nucleotide sequence ID" value="NZ_JAVRES010000001.1"/>
</dbReference>
<organism evidence="6 7">
    <name type="scientific">Streptomyces doudnae</name>
    <dbReference type="NCBI Taxonomy" id="3075536"/>
    <lineage>
        <taxon>Bacteria</taxon>
        <taxon>Bacillati</taxon>
        <taxon>Actinomycetota</taxon>
        <taxon>Actinomycetes</taxon>
        <taxon>Kitasatosporales</taxon>
        <taxon>Streptomycetaceae</taxon>
        <taxon>Streptomyces</taxon>
    </lineage>
</organism>
<dbReference type="InterPro" id="IPR033140">
    <property type="entry name" value="Lipase_GDXG_put_SER_AS"/>
</dbReference>
<feature type="active site" evidence="3">
    <location>
        <position position="145"/>
    </location>
</feature>
<dbReference type="Proteomes" id="UP001183535">
    <property type="component" value="Unassembled WGS sequence"/>
</dbReference>
<feature type="domain" description="Alpha/beta hydrolase fold-3" evidence="5">
    <location>
        <begin position="71"/>
        <end position="272"/>
    </location>
</feature>
<keyword evidence="2 6" id="KW-0378">Hydrolase</keyword>
<evidence type="ECO:0000256" key="4">
    <source>
        <dbReference type="SAM" id="MobiDB-lite"/>
    </source>
</evidence>
<comment type="caution">
    <text evidence="6">The sequence shown here is derived from an EMBL/GenBank/DDBJ whole genome shotgun (WGS) entry which is preliminary data.</text>
</comment>
<evidence type="ECO:0000256" key="2">
    <source>
        <dbReference type="ARBA" id="ARBA00022801"/>
    </source>
</evidence>
<evidence type="ECO:0000256" key="1">
    <source>
        <dbReference type="ARBA" id="ARBA00010515"/>
    </source>
</evidence>
<evidence type="ECO:0000313" key="6">
    <source>
        <dbReference type="EMBL" id="MDT0433271.1"/>
    </source>
</evidence>
<dbReference type="AlphaFoldDB" id="A0ABD5EF71"/>
<evidence type="ECO:0000256" key="3">
    <source>
        <dbReference type="PROSITE-ProRule" id="PRU10038"/>
    </source>
</evidence>
<keyword evidence="7" id="KW-1185">Reference proteome</keyword>
<evidence type="ECO:0000313" key="7">
    <source>
        <dbReference type="Proteomes" id="UP001183535"/>
    </source>
</evidence>
<sequence>MSQQQREAVDRMLRDLPPTPDDLPMAERRAGYDAFMARTVPSGVTVGPTVLGGRPALSIVPDDVPAGPAVILYLHGGAFVMGSPDGYAGFTAQLARRAGARTVSLDYRLAPEHPFPAAVDDCLAAYRELLDRRVPAERIVVAGDSAGGNLALVTLLGAREAGLPLPAAAAVLSPLTDFTGGGASVRTKADADPVFDADFLVPVRAAYLGDHDPRAPFASPYFARLDGLPPLLIQVGSNEVMLDDAVRFAGRAGAAAVDVTLEIVGQVPHVFPMHYEVMEEADAGLTRAARFLSRHLGR</sequence>
<dbReference type="PANTHER" id="PTHR48081">
    <property type="entry name" value="AB HYDROLASE SUPERFAMILY PROTEIN C4A8.06C"/>
    <property type="match status" value="1"/>
</dbReference>
<dbReference type="InterPro" id="IPR050300">
    <property type="entry name" value="GDXG_lipolytic_enzyme"/>
</dbReference>
<evidence type="ECO:0000259" key="5">
    <source>
        <dbReference type="Pfam" id="PF07859"/>
    </source>
</evidence>
<dbReference type="InterPro" id="IPR029058">
    <property type="entry name" value="AB_hydrolase_fold"/>
</dbReference>
<dbReference type="SUPFAM" id="SSF53474">
    <property type="entry name" value="alpha/beta-Hydrolases"/>
    <property type="match status" value="1"/>
</dbReference>
<dbReference type="InterPro" id="IPR013094">
    <property type="entry name" value="AB_hydrolase_3"/>
</dbReference>
<dbReference type="PANTHER" id="PTHR48081:SF30">
    <property type="entry name" value="ACETYL-HYDROLASE LIPR-RELATED"/>
    <property type="match status" value="1"/>
</dbReference>
<accession>A0ABD5EF71</accession>
<dbReference type="EMBL" id="JAVRES010000001">
    <property type="protein sequence ID" value="MDT0433271.1"/>
    <property type="molecule type" value="Genomic_DNA"/>
</dbReference>
<gene>
    <name evidence="6" type="ORF">RM877_01065</name>
</gene>
<feature type="region of interest" description="Disordered" evidence="4">
    <location>
        <begin position="1"/>
        <end position="23"/>
    </location>
</feature>
<reference evidence="7" key="1">
    <citation type="submission" date="2023-07" db="EMBL/GenBank/DDBJ databases">
        <title>30 novel species of actinomycetes from the DSMZ collection.</title>
        <authorList>
            <person name="Nouioui I."/>
        </authorList>
    </citation>
    <scope>NUCLEOTIDE SEQUENCE [LARGE SCALE GENOMIC DNA]</scope>
    <source>
        <strain evidence="7">DSM 41981</strain>
    </source>
</reference>
<proteinExistence type="inferred from homology"/>
<dbReference type="GO" id="GO:0016787">
    <property type="term" value="F:hydrolase activity"/>
    <property type="evidence" value="ECO:0007669"/>
    <property type="project" value="UniProtKB-KW"/>
</dbReference>
<comment type="similarity">
    <text evidence="1">Belongs to the 'GDXG' lipolytic enzyme family.</text>
</comment>
<protein>
    <submittedName>
        <fullName evidence="6">Alpha/beta hydrolase</fullName>
    </submittedName>
</protein>